<dbReference type="Gene3D" id="3.30.1330.40">
    <property type="entry name" value="RutC-like"/>
    <property type="match status" value="1"/>
</dbReference>
<accession>A0A2U8H0V9</accession>
<proteinExistence type="predicted"/>
<dbReference type="SUPFAM" id="SSF55298">
    <property type="entry name" value="YjgF-like"/>
    <property type="match status" value="1"/>
</dbReference>
<feature type="domain" description="Chorismatase FkbO/Hyg5-like N-terminal" evidence="1">
    <location>
        <begin position="63"/>
        <end position="191"/>
    </location>
</feature>
<dbReference type="Pfam" id="PF21168">
    <property type="entry name" value="FkbO_Hyg5-like_N"/>
    <property type="match status" value="1"/>
</dbReference>
<evidence type="ECO:0000259" key="1">
    <source>
        <dbReference type="Pfam" id="PF21168"/>
    </source>
</evidence>
<dbReference type="InterPro" id="IPR035959">
    <property type="entry name" value="RutC-like_sf"/>
</dbReference>
<dbReference type="RefSeq" id="WP_108972113.1">
    <property type="nucleotide sequence ID" value="NZ_CP022188.1"/>
</dbReference>
<dbReference type="OrthoDB" id="1114505at2"/>
<dbReference type="Proteomes" id="UP000244902">
    <property type="component" value="Chromosome"/>
</dbReference>
<dbReference type="AlphaFoldDB" id="A0A2U8H0V9"/>
<name>A0A2U8H0V9_9RHOO</name>
<reference evidence="2 3" key="1">
    <citation type="submission" date="2017-06" db="EMBL/GenBank/DDBJ databases">
        <title>Azoarcus sp. TSNA42 complete genome sequence.</title>
        <authorList>
            <person name="Woo J.-H."/>
            <person name="Kim H.-S."/>
        </authorList>
    </citation>
    <scope>NUCLEOTIDE SEQUENCE [LARGE SCALE GENOMIC DNA]</scope>
    <source>
        <strain evidence="2 3">TSNA42</strain>
    </source>
</reference>
<dbReference type="EMBL" id="CP022188">
    <property type="protein sequence ID" value="AWI79213.1"/>
    <property type="molecule type" value="Genomic_DNA"/>
</dbReference>
<sequence>MSGGSKLQLLSPLDVDAPLPPGIDPARVFGEIRFGEDCADGDAFPCLRVCSPTLVPANPWRAVWLSDHALAAGRHGQVAYRHDDELMYGVISVDESTFVDTPSTSALQQAAEFAYREVFAALAHAGFPGLLRVWNYLPRINEIENGVERYRKFNIGRQDAFAACGRALTGRVPAASALGVRHGALEIGFFAVRRALLAVENPRQVSAYHYPETYGPRSPTFSRAAVSSSMVQDVLFISGTASIVGHQTLHHGDVAAQTRETLVNIDTVLAEAARVAPLLSPAREDLACLGYVRDPADLETIRAEVRRVIGDETQVCYVQADVCRTDLLVEIEASGGHPTQGARS</sequence>
<dbReference type="CDD" id="cd06153">
    <property type="entry name" value="YjgF_YER057c_UK114_like_5"/>
    <property type="match status" value="1"/>
</dbReference>
<evidence type="ECO:0000313" key="2">
    <source>
        <dbReference type="EMBL" id="AWI79213.1"/>
    </source>
</evidence>
<gene>
    <name evidence="2" type="ORF">CEW87_07450</name>
</gene>
<evidence type="ECO:0000313" key="3">
    <source>
        <dbReference type="Proteomes" id="UP000244902"/>
    </source>
</evidence>
<organism evidence="2 3">
    <name type="scientific">Parazoarcus communis</name>
    <dbReference type="NCBI Taxonomy" id="41977"/>
    <lineage>
        <taxon>Bacteria</taxon>
        <taxon>Pseudomonadati</taxon>
        <taxon>Pseudomonadota</taxon>
        <taxon>Betaproteobacteria</taxon>
        <taxon>Rhodocyclales</taxon>
        <taxon>Zoogloeaceae</taxon>
        <taxon>Parazoarcus</taxon>
    </lineage>
</organism>
<protein>
    <recommendedName>
        <fullName evidence="1">Chorismatase FkbO/Hyg5-like N-terminal domain-containing protein</fullName>
    </recommendedName>
</protein>
<dbReference type="InterPro" id="IPR049368">
    <property type="entry name" value="FkbO_Hyg5-like_N"/>
</dbReference>